<protein>
    <submittedName>
        <fullName evidence="2">Uncharacterized protein</fullName>
    </submittedName>
</protein>
<reference evidence="2 3" key="1">
    <citation type="submission" date="2016-11" db="EMBL/GenBank/DDBJ databases">
        <title>The macronuclear genome of Stentor coeruleus: a giant cell with tiny introns.</title>
        <authorList>
            <person name="Slabodnick M."/>
            <person name="Ruby J.G."/>
            <person name="Reiff S.B."/>
            <person name="Swart E.C."/>
            <person name="Gosai S."/>
            <person name="Prabakaran S."/>
            <person name="Witkowska E."/>
            <person name="Larue G.E."/>
            <person name="Fisher S."/>
            <person name="Freeman R.M."/>
            <person name="Gunawardena J."/>
            <person name="Chu W."/>
            <person name="Stover N.A."/>
            <person name="Gregory B.D."/>
            <person name="Nowacki M."/>
            <person name="Derisi J."/>
            <person name="Roy S.W."/>
            <person name="Marshall W.F."/>
            <person name="Sood P."/>
        </authorList>
    </citation>
    <scope>NUCLEOTIDE SEQUENCE [LARGE SCALE GENOMIC DNA]</scope>
    <source>
        <strain evidence="2">WM001</strain>
    </source>
</reference>
<organism evidence="2 3">
    <name type="scientific">Stentor coeruleus</name>
    <dbReference type="NCBI Taxonomy" id="5963"/>
    <lineage>
        <taxon>Eukaryota</taxon>
        <taxon>Sar</taxon>
        <taxon>Alveolata</taxon>
        <taxon>Ciliophora</taxon>
        <taxon>Postciliodesmatophora</taxon>
        <taxon>Heterotrichea</taxon>
        <taxon>Heterotrichida</taxon>
        <taxon>Stentoridae</taxon>
        <taxon>Stentor</taxon>
    </lineage>
</organism>
<dbReference type="Proteomes" id="UP000187209">
    <property type="component" value="Unassembled WGS sequence"/>
</dbReference>
<name>A0A1R2CNN1_9CILI</name>
<sequence>MDVPENMEIEYELVIEEDEALDIDKNPTYRTLTSVSMELGMDEVLTKLHEFQEKKAPSRRRRNNGVQKKRGRKPIRPLDPIKKKTEEKDKYWLRNFRKYIKENFHKISQNLTPEDNEFWTEHLSTQGVPEKGNKFSSYGKKYKNYLFSNFDFVYRFQQWFSQYAENEISKKYPPGSDLWFVFYDYGSKELFNYVPRGCSSLDSAGSISSPRSFSANDIAFATSDSDQVDFCMVNAENEVIDSFFNEN</sequence>
<evidence type="ECO:0000313" key="2">
    <source>
        <dbReference type="EMBL" id="OMJ90550.1"/>
    </source>
</evidence>
<accession>A0A1R2CNN1</accession>
<evidence type="ECO:0000256" key="1">
    <source>
        <dbReference type="SAM" id="MobiDB-lite"/>
    </source>
</evidence>
<comment type="caution">
    <text evidence="2">The sequence shown here is derived from an EMBL/GenBank/DDBJ whole genome shotgun (WGS) entry which is preliminary data.</text>
</comment>
<feature type="region of interest" description="Disordered" evidence="1">
    <location>
        <begin position="51"/>
        <end position="80"/>
    </location>
</feature>
<dbReference type="OrthoDB" id="318301at2759"/>
<evidence type="ECO:0000313" key="3">
    <source>
        <dbReference type="Proteomes" id="UP000187209"/>
    </source>
</evidence>
<feature type="compositionally biased region" description="Basic residues" evidence="1">
    <location>
        <begin position="57"/>
        <end position="75"/>
    </location>
</feature>
<gene>
    <name evidence="2" type="ORF">SteCoe_7043</name>
</gene>
<proteinExistence type="predicted"/>
<dbReference type="AlphaFoldDB" id="A0A1R2CNN1"/>
<keyword evidence="3" id="KW-1185">Reference proteome</keyword>
<dbReference type="EMBL" id="MPUH01000100">
    <property type="protein sequence ID" value="OMJ90550.1"/>
    <property type="molecule type" value="Genomic_DNA"/>
</dbReference>